<keyword evidence="6" id="KW-0378">Hydrolase</keyword>
<dbReference type="OMA" id="YHICGST"/>
<dbReference type="InterPro" id="IPR018114">
    <property type="entry name" value="TRYPSIN_HIS"/>
</dbReference>
<dbReference type="PROSITE" id="PS50240">
    <property type="entry name" value="TRYPSIN_DOM"/>
    <property type="match status" value="1"/>
</dbReference>
<dbReference type="GO" id="GO:0004252">
    <property type="term" value="F:serine-type endopeptidase activity"/>
    <property type="evidence" value="ECO:0007669"/>
    <property type="project" value="InterPro"/>
</dbReference>
<keyword evidence="6" id="KW-0645">Protease</keyword>
<dbReference type="GO" id="GO:0006508">
    <property type="term" value="P:proteolysis"/>
    <property type="evidence" value="ECO:0007669"/>
    <property type="project" value="UniProtKB-KW"/>
</dbReference>
<dbReference type="InterPro" id="IPR009003">
    <property type="entry name" value="Peptidase_S1_PA"/>
</dbReference>
<dbReference type="SMART" id="SM00020">
    <property type="entry name" value="Tryp_SPc"/>
    <property type="match status" value="1"/>
</dbReference>
<keyword evidence="4" id="KW-1015">Disulfide bond</keyword>
<dbReference type="SUPFAM" id="SSF50494">
    <property type="entry name" value="Trypsin-like serine proteases"/>
    <property type="match status" value="1"/>
</dbReference>
<evidence type="ECO:0000259" key="7">
    <source>
        <dbReference type="PROSITE" id="PS50240"/>
    </source>
</evidence>
<dbReference type="OrthoDB" id="9425590at2759"/>
<dbReference type="CTD" id="20243008"/>
<protein>
    <recommendedName>
        <fullName evidence="7">Peptidase S1 domain-containing protein</fullName>
    </recommendedName>
</protein>
<dbReference type="PRINTS" id="PR00722">
    <property type="entry name" value="CHYMOTRYPSIN"/>
</dbReference>
<gene>
    <name evidence="8" type="ORF">LOTGIDRAFT_175076</name>
</gene>
<keyword evidence="9" id="KW-1185">Reference proteome</keyword>
<dbReference type="PROSITE" id="PS00134">
    <property type="entry name" value="TRYPSIN_HIS"/>
    <property type="match status" value="1"/>
</dbReference>
<evidence type="ECO:0000256" key="2">
    <source>
        <dbReference type="ARBA" id="ARBA00022525"/>
    </source>
</evidence>
<evidence type="ECO:0000313" key="8">
    <source>
        <dbReference type="EMBL" id="ESO95863.1"/>
    </source>
</evidence>
<organism evidence="8 9">
    <name type="scientific">Lottia gigantea</name>
    <name type="common">Giant owl limpet</name>
    <dbReference type="NCBI Taxonomy" id="225164"/>
    <lineage>
        <taxon>Eukaryota</taxon>
        <taxon>Metazoa</taxon>
        <taxon>Spiralia</taxon>
        <taxon>Lophotrochozoa</taxon>
        <taxon>Mollusca</taxon>
        <taxon>Gastropoda</taxon>
        <taxon>Patellogastropoda</taxon>
        <taxon>Lottioidea</taxon>
        <taxon>Lottiidae</taxon>
        <taxon>Lottia</taxon>
    </lineage>
</organism>
<dbReference type="PANTHER" id="PTHR24252">
    <property type="entry name" value="ACROSIN-RELATED"/>
    <property type="match status" value="1"/>
</dbReference>
<keyword evidence="2" id="KW-0964">Secreted</keyword>
<evidence type="ECO:0000256" key="5">
    <source>
        <dbReference type="ARBA" id="ARBA00023180"/>
    </source>
</evidence>
<dbReference type="FunFam" id="2.40.10.10:FF:000068">
    <property type="entry name" value="transmembrane protease serine 2"/>
    <property type="match status" value="1"/>
</dbReference>
<dbReference type="AlphaFoldDB" id="V3ZWJ6"/>
<dbReference type="EMBL" id="KB201602">
    <property type="protein sequence ID" value="ESO95863.1"/>
    <property type="molecule type" value="Genomic_DNA"/>
</dbReference>
<dbReference type="GeneID" id="20243008"/>
<dbReference type="GO" id="GO:0005576">
    <property type="term" value="C:extracellular region"/>
    <property type="evidence" value="ECO:0007669"/>
    <property type="project" value="UniProtKB-SubCell"/>
</dbReference>
<evidence type="ECO:0000256" key="4">
    <source>
        <dbReference type="ARBA" id="ARBA00023157"/>
    </source>
</evidence>
<dbReference type="PROSITE" id="PS00135">
    <property type="entry name" value="TRYPSIN_SER"/>
    <property type="match status" value="1"/>
</dbReference>
<dbReference type="InterPro" id="IPR001254">
    <property type="entry name" value="Trypsin_dom"/>
</dbReference>
<comment type="subcellular location">
    <subcellularLocation>
        <location evidence="1">Secreted</location>
    </subcellularLocation>
</comment>
<accession>V3ZWJ6</accession>
<dbReference type="PANTHER" id="PTHR24252:SF7">
    <property type="entry name" value="HYALIN"/>
    <property type="match status" value="1"/>
</dbReference>
<evidence type="ECO:0000256" key="6">
    <source>
        <dbReference type="RuleBase" id="RU363034"/>
    </source>
</evidence>
<keyword evidence="6" id="KW-0720">Serine protease</keyword>
<evidence type="ECO:0000256" key="1">
    <source>
        <dbReference type="ARBA" id="ARBA00004613"/>
    </source>
</evidence>
<dbReference type="Pfam" id="PF00089">
    <property type="entry name" value="Trypsin"/>
    <property type="match status" value="1"/>
</dbReference>
<dbReference type="Proteomes" id="UP000030746">
    <property type="component" value="Unassembled WGS sequence"/>
</dbReference>
<sequence>MNFLRDLSNIIGRYTSGSLRRSNSHICGGSLVKSQSGTQYYITAAHCVYGGNANSYSVKFGSHFRTTSESGSVTRSVSKITMHPNYNAQNLRNDIAVLTLSSQVTESDRIKPICWASRGYTNNEEAIVIGWGTLTEGGSSPNNLQEVSKPILSTSSCSSLVSGFDSNTMLCSGLINGGKDACQGDSGGPLFTSRGGIYELTGVVSWGYGCARPNNPGVYADTYKLGSWVDSIIN</sequence>
<dbReference type="InterPro" id="IPR043504">
    <property type="entry name" value="Peptidase_S1_PA_chymotrypsin"/>
</dbReference>
<dbReference type="KEGG" id="lgi:LOTGIDRAFT_175076"/>
<evidence type="ECO:0000256" key="3">
    <source>
        <dbReference type="ARBA" id="ARBA00022729"/>
    </source>
</evidence>
<dbReference type="HOGENOM" id="CLU_006842_7_0_1"/>
<feature type="domain" description="Peptidase S1" evidence="7">
    <location>
        <begin position="18"/>
        <end position="234"/>
    </location>
</feature>
<keyword evidence="5" id="KW-0325">Glycoprotein</keyword>
<evidence type="ECO:0000313" key="9">
    <source>
        <dbReference type="Proteomes" id="UP000030746"/>
    </source>
</evidence>
<dbReference type="InterPro" id="IPR001314">
    <property type="entry name" value="Peptidase_S1A"/>
</dbReference>
<dbReference type="RefSeq" id="XP_009053458.1">
    <property type="nucleotide sequence ID" value="XM_009055210.1"/>
</dbReference>
<dbReference type="FunFam" id="2.40.10.10:FF:000054">
    <property type="entry name" value="Complement C1r subcomponent"/>
    <property type="match status" value="1"/>
</dbReference>
<reference evidence="8 9" key="1">
    <citation type="journal article" date="2013" name="Nature">
        <title>Insights into bilaterian evolution from three spiralian genomes.</title>
        <authorList>
            <person name="Simakov O."/>
            <person name="Marletaz F."/>
            <person name="Cho S.J."/>
            <person name="Edsinger-Gonzales E."/>
            <person name="Havlak P."/>
            <person name="Hellsten U."/>
            <person name="Kuo D.H."/>
            <person name="Larsson T."/>
            <person name="Lv J."/>
            <person name="Arendt D."/>
            <person name="Savage R."/>
            <person name="Osoegawa K."/>
            <person name="de Jong P."/>
            <person name="Grimwood J."/>
            <person name="Chapman J.A."/>
            <person name="Shapiro H."/>
            <person name="Aerts A."/>
            <person name="Otillar R.P."/>
            <person name="Terry A.Y."/>
            <person name="Boore J.L."/>
            <person name="Grigoriev I.V."/>
            <person name="Lindberg D.R."/>
            <person name="Seaver E.C."/>
            <person name="Weisblat D.A."/>
            <person name="Putnam N.H."/>
            <person name="Rokhsar D.S."/>
        </authorList>
    </citation>
    <scope>NUCLEOTIDE SEQUENCE [LARGE SCALE GENOMIC DNA]</scope>
</reference>
<dbReference type="CDD" id="cd00190">
    <property type="entry name" value="Tryp_SPc"/>
    <property type="match status" value="1"/>
</dbReference>
<dbReference type="STRING" id="225164.V3ZWJ6"/>
<proteinExistence type="predicted"/>
<name>V3ZWJ6_LOTGI</name>
<dbReference type="Gene3D" id="2.40.10.10">
    <property type="entry name" value="Trypsin-like serine proteases"/>
    <property type="match status" value="1"/>
</dbReference>
<keyword evidence="3" id="KW-0732">Signal</keyword>
<dbReference type="InterPro" id="IPR033116">
    <property type="entry name" value="TRYPSIN_SER"/>
</dbReference>